<comment type="caution">
    <text evidence="2">The sequence shown here is derived from an EMBL/GenBank/DDBJ whole genome shotgun (WGS) entry which is preliminary data.</text>
</comment>
<dbReference type="AlphaFoldDB" id="N9NKW9"/>
<proteinExistence type="predicted"/>
<protein>
    <submittedName>
        <fullName evidence="2">Uncharacterized protein</fullName>
    </submittedName>
</protein>
<evidence type="ECO:0000313" key="3">
    <source>
        <dbReference type="Proteomes" id="UP000013248"/>
    </source>
</evidence>
<dbReference type="Proteomes" id="UP000013248">
    <property type="component" value="Unassembled WGS sequence"/>
</dbReference>
<gene>
    <name evidence="2" type="ORF">F900_01081</name>
</gene>
<dbReference type="RefSeq" id="WP_005215670.1">
    <property type="nucleotide sequence ID" value="NZ_KB850089.1"/>
</dbReference>
<sequence>MSKLNIVRTFTLSILIFTPSIYAETRSEMFARIAEEGRKNNKWTSEADCKAEQEVVRKFRFRGATTCDDRTGNNTEQSIAAALRAPWESRYSGKVQGALVSTSELKESVIYLYKAADEEDQKKYNIHSVSRGDQCTVALYRLTACAYQTAAMRKDSIAAVSPEVAKAKLESQCSTQSIEKANLELQKIDQRIADYLASSEGKQLANATPSLQVVMWGTSEQAKIMKKYCPDADAFKQEIADRMVSYEGALRTCRQIQSSPEVCGPVAP</sequence>
<dbReference type="EMBL" id="APRP01000014">
    <property type="protein sequence ID" value="ENX02635.1"/>
    <property type="molecule type" value="Genomic_DNA"/>
</dbReference>
<name>N9NKW9_9GAMM</name>
<keyword evidence="1" id="KW-0175">Coiled coil</keyword>
<evidence type="ECO:0000256" key="1">
    <source>
        <dbReference type="SAM" id="Coils"/>
    </source>
</evidence>
<evidence type="ECO:0000313" key="2">
    <source>
        <dbReference type="EMBL" id="ENX02635.1"/>
    </source>
</evidence>
<accession>N9NKW9</accession>
<reference evidence="2 3" key="1">
    <citation type="submission" date="2013-02" db="EMBL/GenBank/DDBJ databases">
        <title>The Genome Sequence of Acinetobacter sp. ANC 3862.</title>
        <authorList>
            <consortium name="The Broad Institute Genome Sequencing Platform"/>
            <consortium name="The Broad Institute Genome Sequencing Center for Infectious Disease"/>
            <person name="Cerqueira G."/>
            <person name="Feldgarden M."/>
            <person name="Courvalin P."/>
            <person name="Perichon B."/>
            <person name="Grillot-Courvalin C."/>
            <person name="Clermont D."/>
            <person name="Rocha E."/>
            <person name="Yoon E.-J."/>
            <person name="Nemec A."/>
            <person name="Walker B."/>
            <person name="Young S.K."/>
            <person name="Zeng Q."/>
            <person name="Gargeya S."/>
            <person name="Fitzgerald M."/>
            <person name="Haas B."/>
            <person name="Abouelleil A."/>
            <person name="Alvarado L."/>
            <person name="Arachchi H.M."/>
            <person name="Berlin A.M."/>
            <person name="Chapman S.B."/>
            <person name="Dewar J."/>
            <person name="Goldberg J."/>
            <person name="Griggs A."/>
            <person name="Gujja S."/>
            <person name="Hansen M."/>
            <person name="Howarth C."/>
            <person name="Imamovic A."/>
            <person name="Larimer J."/>
            <person name="McCowan C."/>
            <person name="Murphy C."/>
            <person name="Neiman D."/>
            <person name="Pearson M."/>
            <person name="Priest M."/>
            <person name="Roberts A."/>
            <person name="Saif S."/>
            <person name="Shea T."/>
            <person name="Sisk P."/>
            <person name="Sykes S."/>
            <person name="Wortman J."/>
            <person name="Nusbaum C."/>
            <person name="Birren B."/>
        </authorList>
    </citation>
    <scope>NUCLEOTIDE SEQUENCE [LARGE SCALE GENOMIC DNA]</scope>
    <source>
        <strain evidence="2 3">ANC 3862</strain>
    </source>
</reference>
<dbReference type="PATRIC" id="fig|1217705.3.peg.1037"/>
<feature type="coiled-coil region" evidence="1">
    <location>
        <begin position="166"/>
        <end position="198"/>
    </location>
</feature>
<organism evidence="2 3">
    <name type="scientific">Acinetobacter modestus</name>
    <dbReference type="NCBI Taxonomy" id="1776740"/>
    <lineage>
        <taxon>Bacteria</taxon>
        <taxon>Pseudomonadati</taxon>
        <taxon>Pseudomonadota</taxon>
        <taxon>Gammaproteobacteria</taxon>
        <taxon>Moraxellales</taxon>
        <taxon>Moraxellaceae</taxon>
        <taxon>Acinetobacter</taxon>
    </lineage>
</organism>
<dbReference type="HOGENOM" id="CLU_1036765_0_0_6"/>
<dbReference type="eggNOG" id="ENOG5031SU4">
    <property type="taxonomic scope" value="Bacteria"/>
</dbReference>